<organism evidence="1 2">
    <name type="scientific">Aeromonas caviae</name>
    <name type="common">Aeromonas punctata</name>
    <dbReference type="NCBI Taxonomy" id="648"/>
    <lineage>
        <taxon>Bacteria</taxon>
        <taxon>Pseudomonadati</taxon>
        <taxon>Pseudomonadota</taxon>
        <taxon>Gammaproteobacteria</taxon>
        <taxon>Aeromonadales</taxon>
        <taxon>Aeromonadaceae</taxon>
        <taxon>Aeromonas</taxon>
    </lineage>
</organism>
<protein>
    <submittedName>
        <fullName evidence="1">Uncharacterized protein</fullName>
    </submittedName>
</protein>
<evidence type="ECO:0000313" key="2">
    <source>
        <dbReference type="Proteomes" id="UP000887009"/>
    </source>
</evidence>
<name>A0AAI9KUH7_AERCA</name>
<proteinExistence type="predicted"/>
<dbReference type="EMBL" id="BPNL01000034">
    <property type="protein sequence ID" value="GJA55478.1"/>
    <property type="molecule type" value="Genomic_DNA"/>
</dbReference>
<dbReference type="AlphaFoldDB" id="A0AAI9KUH7"/>
<dbReference type="RefSeq" id="WP_223920142.1">
    <property type="nucleotide sequence ID" value="NZ_BPNL01000034.1"/>
</dbReference>
<gene>
    <name evidence="1" type="ORF">KAM348_29010</name>
</gene>
<dbReference type="Proteomes" id="UP000887009">
    <property type="component" value="Unassembled WGS sequence"/>
</dbReference>
<accession>A0AAI9KUH7</accession>
<reference evidence="1" key="1">
    <citation type="submission" date="2021-07" db="EMBL/GenBank/DDBJ databases">
        <title>Draft genome sequence of carbapenem-resistant Aeromonas spp. in Japan.</title>
        <authorList>
            <person name="Maehana S."/>
            <person name="Suzuki M."/>
            <person name="Kitasato H."/>
        </authorList>
    </citation>
    <scope>NUCLEOTIDE SEQUENCE</scope>
    <source>
        <strain evidence="1">KAM348</strain>
    </source>
</reference>
<sequence>MEIMYMLNHLFGRKKEASPPDMKDIFRGTGCLKVPESAYSGYPMPLPPEPSIEAYLIRFLVSEDSLAIFFQALAQTGYVVSPDLNTQVLSRSGDPVSKKVMLFLHPSFAGTTVSFACNDLDVLETLQQTRLAPPLPADSFPWIDPEGLGSLQGDMEYWWTYLWLPFWLSLSQERQSALELEPEWREFIAMHQTHDTSASTG</sequence>
<comment type="caution">
    <text evidence="1">The sequence shown here is derived from an EMBL/GenBank/DDBJ whole genome shotgun (WGS) entry which is preliminary data.</text>
</comment>
<evidence type="ECO:0000313" key="1">
    <source>
        <dbReference type="EMBL" id="GJA55478.1"/>
    </source>
</evidence>